<dbReference type="InterPro" id="IPR036864">
    <property type="entry name" value="Zn2-C6_fun-type_DNA-bd_sf"/>
</dbReference>
<dbReference type="GO" id="GO:0000981">
    <property type="term" value="F:DNA-binding transcription factor activity, RNA polymerase II-specific"/>
    <property type="evidence" value="ECO:0007669"/>
    <property type="project" value="InterPro"/>
</dbReference>
<accession>A0A0D2HCN6</accession>
<keyword evidence="2" id="KW-0805">Transcription regulation</keyword>
<feature type="domain" description="Zn(2)-C6 fungal-type" evidence="7">
    <location>
        <begin position="39"/>
        <end position="71"/>
    </location>
</feature>
<dbReference type="PANTHER" id="PTHR47425:SF2">
    <property type="entry name" value="FARB-RELATED"/>
    <property type="match status" value="1"/>
</dbReference>
<organism evidence="8 9">
    <name type="scientific">Fonsecaea pedrosoi CBS 271.37</name>
    <dbReference type="NCBI Taxonomy" id="1442368"/>
    <lineage>
        <taxon>Eukaryota</taxon>
        <taxon>Fungi</taxon>
        <taxon>Dikarya</taxon>
        <taxon>Ascomycota</taxon>
        <taxon>Pezizomycotina</taxon>
        <taxon>Eurotiomycetes</taxon>
        <taxon>Chaetothyriomycetidae</taxon>
        <taxon>Chaetothyriales</taxon>
        <taxon>Herpotrichiellaceae</taxon>
        <taxon>Fonsecaea</taxon>
    </lineage>
</organism>
<evidence type="ECO:0000313" key="9">
    <source>
        <dbReference type="Proteomes" id="UP000053029"/>
    </source>
</evidence>
<dbReference type="AlphaFoldDB" id="A0A0D2HCN6"/>
<dbReference type="Gene3D" id="4.10.240.10">
    <property type="entry name" value="Zn(2)-C6 fungal-type DNA-binding domain"/>
    <property type="match status" value="1"/>
</dbReference>
<dbReference type="InterPro" id="IPR052761">
    <property type="entry name" value="Fungal_Detox/Toxin_TFs"/>
</dbReference>
<dbReference type="VEuPathDB" id="FungiDB:Z517_05321"/>
<dbReference type="SUPFAM" id="SSF57701">
    <property type="entry name" value="Zn2/Cys6 DNA-binding domain"/>
    <property type="match status" value="1"/>
</dbReference>
<evidence type="ECO:0000259" key="7">
    <source>
        <dbReference type="PROSITE" id="PS50048"/>
    </source>
</evidence>
<keyword evidence="1" id="KW-0479">Metal-binding</keyword>
<sequence>MASHSPSLPRQSHSPGHGPSAPSPGHRGAAAARRRASKACHSCRTRKVRCDVVDHGVPCTNCRLDRVDCVVTGSRRGKATRATREEPSRYRSPQSFSDHADDLPVGLTFEKRFNRCSQAEPSNLLSNSGTDRVISGVEDPDAIVPRKSLEERPSFVPCGRECLVADGVADQPQDAEHHRPNDFGQMSEASQPALSAPLLNPLQNDDCFVPPGLEQAYGLPRFVRPLPSCIDAHGAQFLAHKGALTVPDASLRNELLRSYVQYVHPFMPILDLRQFLTPIARNDGFAQISLLTLQAVMFAGSTFVDLRFLQNHGYNDRREARKAFYTSARMLYDFDYESDDAAVLQAVLLLTYWYESPEDRKHTWYWMGISVSVAYTMGLNRRHAHANRDRETQRLFKRLWWACHIRDRLIALGMRRPAWIKLEDHDTPMLERDDFDTEPLPNELFTLLGGAPSVLDCVSRPDLVYSCIDLAKLTVCIGHILVTQYSLVTESAGGTAGGSMMLSPQRSTLQMSEATRCEERLRQWEQELHPEARYNVVGAYQYGGLPVDPVINVHRALLRMVYLTTLSALYRPQVFRPKKLQRARPSKSGISARQILRQAANEITDIIADLQAQDQIRFLSTSGVMVLSPTVITLLLDINSPDHDKRNASIARFYRCMQVLHRLREIYASADSAISFLEAAIQKAHVQIPSGKADRPFSSREHSAAGVVHASSENRTFLATDGSLNDMAAAQNQPTTLLDTVDKDYPQVYRQTDQMEGPLNDAMTMSLHDPMGGGASISDDMQESNQFSSLGEGENNSDKDENWYLVDALFNFEGNTSLHGFDGGFGTGLEIS</sequence>
<dbReference type="PROSITE" id="PS00463">
    <property type="entry name" value="ZN2_CY6_FUNGAL_1"/>
    <property type="match status" value="1"/>
</dbReference>
<evidence type="ECO:0000256" key="6">
    <source>
        <dbReference type="SAM" id="MobiDB-lite"/>
    </source>
</evidence>
<evidence type="ECO:0000256" key="1">
    <source>
        <dbReference type="ARBA" id="ARBA00022723"/>
    </source>
</evidence>
<dbReference type="InterPro" id="IPR007219">
    <property type="entry name" value="XnlR_reg_dom"/>
</dbReference>
<dbReference type="GO" id="GO:0006351">
    <property type="term" value="P:DNA-templated transcription"/>
    <property type="evidence" value="ECO:0007669"/>
    <property type="project" value="InterPro"/>
</dbReference>
<evidence type="ECO:0000256" key="4">
    <source>
        <dbReference type="ARBA" id="ARBA00023163"/>
    </source>
</evidence>
<dbReference type="PANTHER" id="PTHR47425">
    <property type="entry name" value="FARB-RELATED"/>
    <property type="match status" value="1"/>
</dbReference>
<keyword evidence="5" id="KW-0539">Nucleus</keyword>
<dbReference type="RefSeq" id="XP_013286102.1">
    <property type="nucleotide sequence ID" value="XM_013430648.1"/>
</dbReference>
<dbReference type="EMBL" id="KN846971">
    <property type="protein sequence ID" value="KIW82294.1"/>
    <property type="molecule type" value="Genomic_DNA"/>
</dbReference>
<dbReference type="OrthoDB" id="4134886at2759"/>
<feature type="compositionally biased region" description="Polar residues" evidence="6">
    <location>
        <begin position="1"/>
        <end position="11"/>
    </location>
</feature>
<dbReference type="SMART" id="SM00906">
    <property type="entry name" value="Fungal_trans"/>
    <property type="match status" value="1"/>
</dbReference>
<dbReference type="GO" id="GO:0003677">
    <property type="term" value="F:DNA binding"/>
    <property type="evidence" value="ECO:0007669"/>
    <property type="project" value="UniProtKB-KW"/>
</dbReference>
<feature type="region of interest" description="Disordered" evidence="6">
    <location>
        <begin position="1"/>
        <end position="33"/>
    </location>
</feature>
<evidence type="ECO:0000256" key="2">
    <source>
        <dbReference type="ARBA" id="ARBA00023015"/>
    </source>
</evidence>
<dbReference type="InterPro" id="IPR001138">
    <property type="entry name" value="Zn2Cys6_DnaBD"/>
</dbReference>
<reference evidence="8 9" key="1">
    <citation type="submission" date="2015-01" db="EMBL/GenBank/DDBJ databases">
        <title>The Genome Sequence of Fonsecaea pedrosoi CBS 271.37.</title>
        <authorList>
            <consortium name="The Broad Institute Genomics Platform"/>
            <person name="Cuomo C."/>
            <person name="de Hoog S."/>
            <person name="Gorbushina A."/>
            <person name="Stielow B."/>
            <person name="Teixiera M."/>
            <person name="Abouelleil A."/>
            <person name="Chapman S.B."/>
            <person name="Priest M."/>
            <person name="Young S.K."/>
            <person name="Wortman J."/>
            <person name="Nusbaum C."/>
            <person name="Birren B."/>
        </authorList>
    </citation>
    <scope>NUCLEOTIDE SEQUENCE [LARGE SCALE GENOMIC DNA]</scope>
    <source>
        <strain evidence="8 9">CBS 271.37</strain>
    </source>
</reference>
<dbReference type="HOGENOM" id="CLU_006329_1_4_1"/>
<evidence type="ECO:0000256" key="3">
    <source>
        <dbReference type="ARBA" id="ARBA00023125"/>
    </source>
</evidence>
<keyword evidence="9" id="KW-1185">Reference proteome</keyword>
<keyword evidence="4" id="KW-0804">Transcription</keyword>
<dbReference type="PROSITE" id="PS50048">
    <property type="entry name" value="ZN2_CY6_FUNGAL_2"/>
    <property type="match status" value="1"/>
</dbReference>
<name>A0A0D2HCN6_9EURO</name>
<dbReference type="CDD" id="cd12148">
    <property type="entry name" value="fungal_TF_MHR"/>
    <property type="match status" value="1"/>
</dbReference>
<dbReference type="Pfam" id="PF00172">
    <property type="entry name" value="Zn_clus"/>
    <property type="match status" value="1"/>
</dbReference>
<gene>
    <name evidence="8" type="ORF">Z517_05321</name>
</gene>
<feature type="region of interest" description="Disordered" evidence="6">
    <location>
        <begin position="755"/>
        <end position="798"/>
    </location>
</feature>
<evidence type="ECO:0000256" key="5">
    <source>
        <dbReference type="ARBA" id="ARBA00023242"/>
    </source>
</evidence>
<dbReference type="GO" id="GO:0008270">
    <property type="term" value="F:zinc ion binding"/>
    <property type="evidence" value="ECO:0007669"/>
    <property type="project" value="InterPro"/>
</dbReference>
<dbReference type="GeneID" id="25304811"/>
<keyword evidence="3" id="KW-0238">DNA-binding</keyword>
<dbReference type="Pfam" id="PF04082">
    <property type="entry name" value="Fungal_trans"/>
    <property type="match status" value="1"/>
</dbReference>
<feature type="region of interest" description="Disordered" evidence="6">
    <location>
        <begin position="75"/>
        <end position="101"/>
    </location>
</feature>
<protein>
    <recommendedName>
        <fullName evidence="7">Zn(2)-C6 fungal-type domain-containing protein</fullName>
    </recommendedName>
</protein>
<evidence type="ECO:0000313" key="8">
    <source>
        <dbReference type="EMBL" id="KIW82294.1"/>
    </source>
</evidence>
<feature type="compositionally biased region" description="Low complexity" evidence="6">
    <location>
        <begin position="12"/>
        <end position="31"/>
    </location>
</feature>
<dbReference type="STRING" id="1442368.A0A0D2HCN6"/>
<dbReference type="CDD" id="cd00067">
    <property type="entry name" value="GAL4"/>
    <property type="match status" value="1"/>
</dbReference>
<dbReference type="SMART" id="SM00066">
    <property type="entry name" value="GAL4"/>
    <property type="match status" value="1"/>
</dbReference>
<proteinExistence type="predicted"/>
<dbReference type="Proteomes" id="UP000053029">
    <property type="component" value="Unassembled WGS sequence"/>
</dbReference>